<gene>
    <name evidence="2" type="ORF">HW115_05065</name>
</gene>
<dbReference type="GO" id="GO:0003677">
    <property type="term" value="F:DNA binding"/>
    <property type="evidence" value="ECO:0007669"/>
    <property type="project" value="UniProtKB-KW"/>
</dbReference>
<dbReference type="EMBL" id="JACBAZ010000002">
    <property type="protein sequence ID" value="NWK54968.1"/>
    <property type="molecule type" value="Genomic_DNA"/>
</dbReference>
<dbReference type="Pfam" id="PF12728">
    <property type="entry name" value="HTH_17"/>
    <property type="match status" value="1"/>
</dbReference>
<organism evidence="2 3">
    <name type="scientific">Oceaniferula marina</name>
    <dbReference type="NCBI Taxonomy" id="2748318"/>
    <lineage>
        <taxon>Bacteria</taxon>
        <taxon>Pseudomonadati</taxon>
        <taxon>Verrucomicrobiota</taxon>
        <taxon>Verrucomicrobiia</taxon>
        <taxon>Verrucomicrobiales</taxon>
        <taxon>Verrucomicrobiaceae</taxon>
        <taxon>Oceaniferula</taxon>
    </lineage>
</organism>
<keyword evidence="2" id="KW-0238">DNA-binding</keyword>
<dbReference type="InterPro" id="IPR010093">
    <property type="entry name" value="SinI_DNA-bd"/>
</dbReference>
<feature type="domain" description="Helix-turn-helix" evidence="1">
    <location>
        <begin position="3"/>
        <end position="48"/>
    </location>
</feature>
<dbReference type="InterPro" id="IPR041657">
    <property type="entry name" value="HTH_17"/>
</dbReference>
<name>A0A851GB31_9BACT</name>
<reference evidence="2 3" key="1">
    <citation type="submission" date="2020-07" db="EMBL/GenBank/DDBJ databases">
        <title>Roseicoccus Jingziensis gen. nov., sp. nov., isolated from coastal seawater.</title>
        <authorList>
            <person name="Feng X."/>
        </authorList>
    </citation>
    <scope>NUCLEOTIDE SEQUENCE [LARGE SCALE GENOMIC DNA]</scope>
    <source>
        <strain evidence="2 3">N1E253</strain>
    </source>
</reference>
<accession>A0A851GB31</accession>
<evidence type="ECO:0000259" key="1">
    <source>
        <dbReference type="Pfam" id="PF12728"/>
    </source>
</evidence>
<dbReference type="NCBIfam" id="TIGR01764">
    <property type="entry name" value="excise"/>
    <property type="match status" value="1"/>
</dbReference>
<dbReference type="SUPFAM" id="SSF46955">
    <property type="entry name" value="Putative DNA-binding domain"/>
    <property type="match status" value="1"/>
</dbReference>
<protein>
    <submittedName>
        <fullName evidence="2">Excisionase family DNA-binding protein</fullName>
    </submittedName>
</protein>
<keyword evidence="3" id="KW-1185">Reference proteome</keyword>
<evidence type="ECO:0000313" key="3">
    <source>
        <dbReference type="Proteomes" id="UP000557872"/>
    </source>
</evidence>
<evidence type="ECO:0000313" key="2">
    <source>
        <dbReference type="EMBL" id="NWK54968.1"/>
    </source>
</evidence>
<proteinExistence type="predicted"/>
<dbReference type="AlphaFoldDB" id="A0A851GB31"/>
<comment type="caution">
    <text evidence="2">The sequence shown here is derived from an EMBL/GenBank/DDBJ whole genome shotgun (WGS) entry which is preliminary data.</text>
</comment>
<dbReference type="RefSeq" id="WP_178931513.1">
    <property type="nucleotide sequence ID" value="NZ_JACBAZ010000002.1"/>
</dbReference>
<dbReference type="Proteomes" id="UP000557872">
    <property type="component" value="Unassembled WGS sequence"/>
</dbReference>
<sequence>MKDELAKRLKVCTRKVELMVNAGEIPAIKIGTAVRFNWEKVLEALEANQAA</sequence>
<dbReference type="InterPro" id="IPR009061">
    <property type="entry name" value="DNA-bd_dom_put_sf"/>
</dbReference>